<protein>
    <recommendedName>
        <fullName evidence="3">Transporter</fullName>
    </recommendedName>
</protein>
<feature type="signal peptide" evidence="1">
    <location>
        <begin position="1"/>
        <end position="30"/>
    </location>
</feature>
<name>A0AAU7ZRL0_9BACT</name>
<reference evidence="2" key="1">
    <citation type="submission" date="2023-08" db="EMBL/GenBank/DDBJ databases">
        <authorList>
            <person name="Messyasz A."/>
            <person name="Mannisto M.K."/>
            <person name="Kerkhof L.J."/>
            <person name="Haggblom M."/>
        </authorList>
    </citation>
    <scope>NUCLEOTIDE SEQUENCE</scope>
    <source>
        <strain evidence="2">X5P6</strain>
    </source>
</reference>
<sequence length="283" mass="30426">MTRSVRFQRRQPTCFVVLAALLGSFAPTTAIGQQAVGMTSQDQTASATGAQAVNPANDDNWHLAISPYLWFAGVHGTIGARDRSASFHASAGDVISKLNIGLMGAVEARKRRFVVPIDFMWIKLSDDTATPESPFPGLTSIKAKATQTIFTPKVGYRLLDSPKLKADALVGLRYWHLGENLSFQPSGLLDNYSQAANFVDVIAGAKISMALSPKASVTILGDAGAGQANLDYQVAAYLGYRIKPAVMLGVGWRYLDINYRPASNFVYDAAQQGILLGVTINLK</sequence>
<reference evidence="2" key="2">
    <citation type="journal article" date="2024" name="Environ. Microbiol.">
        <title>Genome analysis and description of Tunturibacter gen. nov. expands the diversity of Terriglobia in tundra soils.</title>
        <authorList>
            <person name="Messyasz A."/>
            <person name="Mannisto M.K."/>
            <person name="Kerkhof L.J."/>
            <person name="Haggblom M.M."/>
        </authorList>
    </citation>
    <scope>NUCLEOTIDE SEQUENCE</scope>
    <source>
        <strain evidence="2">X5P6</strain>
    </source>
</reference>
<accession>A0AAU7ZRL0</accession>
<proteinExistence type="predicted"/>
<dbReference type="KEGG" id="tpsc:RBB77_01835"/>
<gene>
    <name evidence="2" type="ORF">RBB77_01835</name>
</gene>
<keyword evidence="1" id="KW-0732">Signal</keyword>
<evidence type="ECO:0000313" key="2">
    <source>
        <dbReference type="EMBL" id="XCB33648.1"/>
    </source>
</evidence>
<organism evidence="2">
    <name type="scientific">Tunturiibacter psychrotolerans</name>
    <dbReference type="NCBI Taxonomy" id="3069686"/>
    <lineage>
        <taxon>Bacteria</taxon>
        <taxon>Pseudomonadati</taxon>
        <taxon>Acidobacteriota</taxon>
        <taxon>Terriglobia</taxon>
        <taxon>Terriglobales</taxon>
        <taxon>Acidobacteriaceae</taxon>
        <taxon>Tunturiibacter</taxon>
    </lineage>
</organism>
<dbReference type="EMBL" id="CP132942">
    <property type="protein sequence ID" value="XCB33648.1"/>
    <property type="molecule type" value="Genomic_DNA"/>
</dbReference>
<dbReference type="RefSeq" id="WP_353064488.1">
    <property type="nucleotide sequence ID" value="NZ_CP132942.1"/>
</dbReference>
<feature type="chain" id="PRO_5043336113" description="Transporter" evidence="1">
    <location>
        <begin position="31"/>
        <end position="283"/>
    </location>
</feature>
<dbReference type="AlphaFoldDB" id="A0AAU7ZRL0"/>
<evidence type="ECO:0008006" key="3">
    <source>
        <dbReference type="Google" id="ProtNLM"/>
    </source>
</evidence>
<evidence type="ECO:0000256" key="1">
    <source>
        <dbReference type="SAM" id="SignalP"/>
    </source>
</evidence>